<dbReference type="PROSITE" id="PS01091">
    <property type="entry name" value="TATD_3"/>
    <property type="match status" value="1"/>
</dbReference>
<protein>
    <submittedName>
        <fullName evidence="5">Deoxyribonuclease YjjV</fullName>
    </submittedName>
</protein>
<dbReference type="GO" id="GO:0046872">
    <property type="term" value="F:metal ion binding"/>
    <property type="evidence" value="ECO:0007669"/>
    <property type="project" value="UniProtKB-KW"/>
</dbReference>
<evidence type="ECO:0000313" key="5">
    <source>
        <dbReference type="EMBL" id="CAA6822445.1"/>
    </source>
</evidence>
<evidence type="ECO:0000256" key="1">
    <source>
        <dbReference type="ARBA" id="ARBA00009275"/>
    </source>
</evidence>
<dbReference type="EMBL" id="CACVAY010000110">
    <property type="protein sequence ID" value="CAA6822445.1"/>
    <property type="molecule type" value="Genomic_DNA"/>
</dbReference>
<dbReference type="PANTHER" id="PTHR46124:SF3">
    <property type="entry name" value="HYDROLASE"/>
    <property type="match status" value="1"/>
</dbReference>
<dbReference type="InterPro" id="IPR018228">
    <property type="entry name" value="DNase_TatD-rel_CS"/>
</dbReference>
<dbReference type="Gene3D" id="3.20.20.140">
    <property type="entry name" value="Metal-dependent hydrolases"/>
    <property type="match status" value="1"/>
</dbReference>
<comment type="similarity">
    <text evidence="1">Belongs to the metallo-dependent hydrolases superfamily. TatD-type hydrolase family.</text>
</comment>
<dbReference type="FunFam" id="3.20.20.140:FF:000005">
    <property type="entry name" value="TatD family hydrolase"/>
    <property type="match status" value="1"/>
</dbReference>
<dbReference type="AlphaFoldDB" id="A0A6S6TSZ6"/>
<reference evidence="5" key="1">
    <citation type="submission" date="2020-01" db="EMBL/GenBank/DDBJ databases">
        <authorList>
            <person name="Meier V. D."/>
            <person name="Meier V D."/>
        </authorList>
    </citation>
    <scope>NUCLEOTIDE SEQUENCE</scope>
    <source>
        <strain evidence="5">HLG_WM_MAG_07</strain>
    </source>
</reference>
<feature type="binding site" evidence="4">
    <location>
        <position position="93"/>
    </location>
    <ligand>
        <name>a divalent metal cation</name>
        <dbReference type="ChEBI" id="CHEBI:60240"/>
        <label>1</label>
    </ligand>
</feature>
<feature type="binding site" evidence="4">
    <location>
        <position position="9"/>
    </location>
    <ligand>
        <name>a divalent metal cation</name>
        <dbReference type="ChEBI" id="CHEBI:60240"/>
        <label>1</label>
    </ligand>
</feature>
<sequence>MTLFDTHCHLDFKVFESDRSKVIERAKKQGVQDILVPSVSYKNWQAVLDLQEEFAGIHVALGMHPMFLEQHRAEDIKALDFMLEHNVCKAVGECGIDLFVKGLAQHKQRQVDIFIEHLRLAKKYDLPVIIHARKSLDIVLKYIRQFTGLRGIMHSFSGSRQQAEICIEQGFLLGFGGPVTYPRARKLRELVRTLPLESLLLETDAPDQVDESRYGERNEPAFLPAIMNTFAELREISPTEVADVTTQNAKALLRLNS</sequence>
<feature type="binding site" evidence="4">
    <location>
        <position position="131"/>
    </location>
    <ligand>
        <name>a divalent metal cation</name>
        <dbReference type="ChEBI" id="CHEBI:60240"/>
        <label>2</label>
    </ligand>
</feature>
<dbReference type="GO" id="GO:0016788">
    <property type="term" value="F:hydrolase activity, acting on ester bonds"/>
    <property type="evidence" value="ECO:0007669"/>
    <property type="project" value="InterPro"/>
</dbReference>
<keyword evidence="3" id="KW-0378">Hydrolase</keyword>
<organism evidence="5">
    <name type="scientific">uncultured Thiotrichaceae bacterium</name>
    <dbReference type="NCBI Taxonomy" id="298394"/>
    <lineage>
        <taxon>Bacteria</taxon>
        <taxon>Pseudomonadati</taxon>
        <taxon>Pseudomonadota</taxon>
        <taxon>Gammaproteobacteria</taxon>
        <taxon>Thiotrichales</taxon>
        <taxon>Thiotrichaceae</taxon>
        <taxon>environmental samples</taxon>
    </lineage>
</organism>
<dbReference type="GO" id="GO:0005829">
    <property type="term" value="C:cytosol"/>
    <property type="evidence" value="ECO:0007669"/>
    <property type="project" value="TreeGrafter"/>
</dbReference>
<feature type="binding site" evidence="4">
    <location>
        <position position="204"/>
    </location>
    <ligand>
        <name>a divalent metal cation</name>
        <dbReference type="ChEBI" id="CHEBI:60240"/>
        <label>1</label>
    </ligand>
</feature>
<dbReference type="SUPFAM" id="SSF51556">
    <property type="entry name" value="Metallo-dependent hydrolases"/>
    <property type="match status" value="1"/>
</dbReference>
<evidence type="ECO:0000256" key="2">
    <source>
        <dbReference type="ARBA" id="ARBA00022723"/>
    </source>
</evidence>
<evidence type="ECO:0000256" key="4">
    <source>
        <dbReference type="PIRSR" id="PIRSR005902-1"/>
    </source>
</evidence>
<proteinExistence type="inferred from homology"/>
<dbReference type="PANTHER" id="PTHR46124">
    <property type="entry name" value="D-AMINOACYL-TRNA DEACYLASE"/>
    <property type="match status" value="1"/>
</dbReference>
<dbReference type="GO" id="GO:0004536">
    <property type="term" value="F:DNA nuclease activity"/>
    <property type="evidence" value="ECO:0007669"/>
    <property type="project" value="InterPro"/>
</dbReference>
<feature type="binding site" evidence="4">
    <location>
        <position position="7"/>
    </location>
    <ligand>
        <name>a divalent metal cation</name>
        <dbReference type="ChEBI" id="CHEBI:60240"/>
        <label>1</label>
    </ligand>
</feature>
<evidence type="ECO:0000256" key="3">
    <source>
        <dbReference type="ARBA" id="ARBA00022801"/>
    </source>
</evidence>
<dbReference type="InterPro" id="IPR032466">
    <property type="entry name" value="Metal_Hydrolase"/>
</dbReference>
<dbReference type="Pfam" id="PF01026">
    <property type="entry name" value="TatD_DNase"/>
    <property type="match status" value="1"/>
</dbReference>
<dbReference type="PROSITE" id="PS01137">
    <property type="entry name" value="TATD_1"/>
    <property type="match status" value="1"/>
</dbReference>
<keyword evidence="2 4" id="KW-0479">Metal-binding</keyword>
<name>A0A6S6TSZ6_9GAMM</name>
<dbReference type="PIRSF" id="PIRSF005902">
    <property type="entry name" value="DNase_TatD"/>
    <property type="match status" value="1"/>
</dbReference>
<gene>
    <name evidence="5" type="ORF">HELGO_WM6350</name>
</gene>
<feature type="binding site" evidence="4">
    <location>
        <position position="154"/>
    </location>
    <ligand>
        <name>a divalent metal cation</name>
        <dbReference type="ChEBI" id="CHEBI:60240"/>
        <label>2</label>
    </ligand>
</feature>
<accession>A0A6S6TSZ6</accession>
<dbReference type="InterPro" id="IPR001130">
    <property type="entry name" value="TatD-like"/>
</dbReference>
<dbReference type="InterPro" id="IPR015991">
    <property type="entry name" value="TatD/YcfH-like"/>
</dbReference>
<dbReference type="NCBIfam" id="TIGR00010">
    <property type="entry name" value="YchF/TatD family DNA exonuclease"/>
    <property type="match status" value="1"/>
</dbReference>
<dbReference type="CDD" id="cd01310">
    <property type="entry name" value="TatD_DNAse"/>
    <property type="match status" value="1"/>
</dbReference>